<sequence>MQDASKKAEGVHCRASSIDDKQFESLQLTSAGSRGLVEKPAKGSHEFTWIPGTPALKLAESANDIHQQEEGSFNLLTTSFESIDAAPFSPAANSTRGSLAVDSVFSLQEDSHPTGENPPHMNESGSEYSFGDLSPIKMDYTGGSCQIAVSQVPSLTGNRLSLESVDGLSHNEFDGEAISNPYYVLRTVRKAFDLCRYCLPCLRGSESRTIHISERAHIRQHIEREVSGTAFMQKDSLQALTIKLQQETYSNSADFVIATRRIEAAICAFGGALYSSSSTRTDSIFRLTGPSSSRRRRYFLSGSRISWAVEENPPVDIFSEDENDVSSSGQPSSKRSRSIEVLHGQDPVYCTHRLGSSISSDEAKMKYRCKLCGQLKQNHNCPNRQLLHRSIGVMVYPAVNSFTAAEPGTIAPPLSKMNNFVSYDSDHGNPDQDHEDTLDTARRDMNVNPFLAGVCPTSVTPESLRAASSYYHSPQSSLSLHSDDASPLVAQSPITRLPKKLKASGVHLTRAKTVSSEAKNPLHSSVFVASVHLRPEHYRSVTQVSSGSNAAYHYPVVPLTFAERKRLSDTLFYLSREVPGMTDDCAVILRDARERNEWDAAVAELLTQAVVSLYCSEGDVQLEGLQKYLIALGVSC</sequence>
<organism evidence="2 3">
    <name type="scientific">Phaeodactylum tricornutum (strain CCAP 1055/1)</name>
    <dbReference type="NCBI Taxonomy" id="556484"/>
    <lineage>
        <taxon>Eukaryota</taxon>
        <taxon>Sar</taxon>
        <taxon>Stramenopiles</taxon>
        <taxon>Ochrophyta</taxon>
        <taxon>Bacillariophyta</taxon>
        <taxon>Bacillariophyceae</taxon>
        <taxon>Bacillariophycidae</taxon>
        <taxon>Naviculales</taxon>
        <taxon>Phaeodactylaceae</taxon>
        <taxon>Phaeodactylum</taxon>
    </lineage>
</organism>
<dbReference type="GeneID" id="7201568"/>
<reference evidence="2 3" key="1">
    <citation type="journal article" date="2008" name="Nature">
        <title>The Phaeodactylum genome reveals the evolutionary history of diatom genomes.</title>
        <authorList>
            <person name="Bowler C."/>
            <person name="Allen A.E."/>
            <person name="Badger J.H."/>
            <person name="Grimwood J."/>
            <person name="Jabbari K."/>
            <person name="Kuo A."/>
            <person name="Maheswari U."/>
            <person name="Martens C."/>
            <person name="Maumus F."/>
            <person name="Otillar R.P."/>
            <person name="Rayko E."/>
            <person name="Salamov A."/>
            <person name="Vandepoele K."/>
            <person name="Beszteri B."/>
            <person name="Gruber A."/>
            <person name="Heijde M."/>
            <person name="Katinka M."/>
            <person name="Mock T."/>
            <person name="Valentin K."/>
            <person name="Verret F."/>
            <person name="Berges J.A."/>
            <person name="Brownlee C."/>
            <person name="Cadoret J.P."/>
            <person name="Chiovitti A."/>
            <person name="Choi C.J."/>
            <person name="Coesel S."/>
            <person name="De Martino A."/>
            <person name="Detter J.C."/>
            <person name="Durkin C."/>
            <person name="Falciatore A."/>
            <person name="Fournet J."/>
            <person name="Haruta M."/>
            <person name="Huysman M.J."/>
            <person name="Jenkins B.D."/>
            <person name="Jiroutova K."/>
            <person name="Jorgensen R.E."/>
            <person name="Joubert Y."/>
            <person name="Kaplan A."/>
            <person name="Kroger N."/>
            <person name="Kroth P.G."/>
            <person name="La Roche J."/>
            <person name="Lindquist E."/>
            <person name="Lommer M."/>
            <person name="Martin-Jezequel V."/>
            <person name="Lopez P.J."/>
            <person name="Lucas S."/>
            <person name="Mangogna M."/>
            <person name="McGinnis K."/>
            <person name="Medlin L.K."/>
            <person name="Montsant A."/>
            <person name="Oudot-Le Secq M.P."/>
            <person name="Napoli C."/>
            <person name="Obornik M."/>
            <person name="Parker M.S."/>
            <person name="Petit J.L."/>
            <person name="Porcel B.M."/>
            <person name="Poulsen N."/>
            <person name="Robison M."/>
            <person name="Rychlewski L."/>
            <person name="Rynearson T.A."/>
            <person name="Schmutz J."/>
            <person name="Shapiro H."/>
            <person name="Siaut M."/>
            <person name="Stanley M."/>
            <person name="Sussman M.R."/>
            <person name="Taylor A.R."/>
            <person name="Vardi A."/>
            <person name="von Dassow P."/>
            <person name="Vyverman W."/>
            <person name="Willis A."/>
            <person name="Wyrwicz L.S."/>
            <person name="Rokhsar D.S."/>
            <person name="Weissenbach J."/>
            <person name="Armbrust E.V."/>
            <person name="Green B.R."/>
            <person name="Van de Peer Y."/>
            <person name="Grigoriev I.V."/>
        </authorList>
    </citation>
    <scope>NUCLEOTIDE SEQUENCE [LARGE SCALE GENOMIC DNA]</scope>
    <source>
        <strain evidence="2 3">CCAP 1055/1</strain>
    </source>
</reference>
<dbReference type="Proteomes" id="UP000000759">
    <property type="component" value="Chromosome 10"/>
</dbReference>
<dbReference type="InParanoid" id="B7G1D0"/>
<protein>
    <submittedName>
        <fullName evidence="2">Uncharacterized protein</fullName>
    </submittedName>
</protein>
<dbReference type="AlphaFoldDB" id="B7G1D0"/>
<dbReference type="HOGENOM" id="CLU_426102_0_0_1"/>
<proteinExistence type="predicted"/>
<evidence type="ECO:0000313" key="3">
    <source>
        <dbReference type="Proteomes" id="UP000000759"/>
    </source>
</evidence>
<gene>
    <name evidence="2" type="ORF">PHATRDRAFT_46478</name>
</gene>
<dbReference type="KEGG" id="pti:PHATRDRAFT_46478"/>
<dbReference type="OrthoDB" id="48685at2759"/>
<feature type="region of interest" description="Disordered" evidence="1">
    <location>
        <begin position="318"/>
        <end position="338"/>
    </location>
</feature>
<name>B7G1D0_PHATC</name>
<dbReference type="eggNOG" id="ENOG502SNZT">
    <property type="taxonomic scope" value="Eukaryota"/>
</dbReference>
<dbReference type="RefSeq" id="XP_002181012.1">
    <property type="nucleotide sequence ID" value="XM_002180976.1"/>
</dbReference>
<evidence type="ECO:0000313" key="2">
    <source>
        <dbReference type="EMBL" id="EEC47664.1"/>
    </source>
</evidence>
<keyword evidence="3" id="KW-1185">Reference proteome</keyword>
<dbReference type="EMBL" id="CM000613">
    <property type="protein sequence ID" value="EEC47664.1"/>
    <property type="molecule type" value="Genomic_DNA"/>
</dbReference>
<evidence type="ECO:0000256" key="1">
    <source>
        <dbReference type="SAM" id="MobiDB-lite"/>
    </source>
</evidence>
<dbReference type="PaxDb" id="2850-Phatr46478"/>
<accession>B7G1D0</accession>
<reference evidence="3" key="2">
    <citation type="submission" date="2008-08" db="EMBL/GenBank/DDBJ databases">
        <authorList>
            <consortium name="Diatom Consortium"/>
            <person name="Grigoriev I."/>
            <person name="Grimwood J."/>
            <person name="Kuo A."/>
            <person name="Otillar R.P."/>
            <person name="Salamov A."/>
            <person name="Detter J.C."/>
            <person name="Lindquist E."/>
            <person name="Shapiro H."/>
            <person name="Lucas S."/>
            <person name="Glavina del Rio T."/>
            <person name="Pitluck S."/>
            <person name="Rokhsar D."/>
            <person name="Bowler C."/>
        </authorList>
    </citation>
    <scope>GENOME REANNOTATION</scope>
    <source>
        <strain evidence="3">CCAP 1055/1</strain>
    </source>
</reference>